<protein>
    <submittedName>
        <fullName evidence="4">Stage II sporulation protein P</fullName>
    </submittedName>
</protein>
<feature type="compositionally biased region" description="Low complexity" evidence="1">
    <location>
        <begin position="302"/>
        <end position="311"/>
    </location>
</feature>
<feature type="compositionally biased region" description="Pro residues" evidence="1">
    <location>
        <begin position="312"/>
        <end position="326"/>
    </location>
</feature>
<dbReference type="RefSeq" id="WP_091751477.1">
    <property type="nucleotide sequence ID" value="NZ_FODY01000033.1"/>
</dbReference>
<proteinExistence type="predicted"/>
<name>A0A1H8XXM2_9FIRM</name>
<evidence type="ECO:0000256" key="1">
    <source>
        <dbReference type="SAM" id="MobiDB-lite"/>
    </source>
</evidence>
<accession>A0A1H8XXM2</accession>
<gene>
    <name evidence="4" type="ORF">SAMN04490178_13315</name>
</gene>
<reference evidence="4 5" key="1">
    <citation type="submission" date="2016-10" db="EMBL/GenBank/DDBJ databases">
        <authorList>
            <person name="de Groot N.N."/>
        </authorList>
    </citation>
    <scope>NUCLEOTIDE SEQUENCE [LARGE SCALE GENOMIC DNA]</scope>
    <source>
        <strain evidence="4 5">DSM 13305</strain>
    </source>
</reference>
<keyword evidence="2" id="KW-0812">Transmembrane</keyword>
<dbReference type="NCBIfam" id="TIGR02867">
    <property type="entry name" value="spore_II_P"/>
    <property type="match status" value="1"/>
</dbReference>
<keyword evidence="2" id="KW-0472">Membrane</keyword>
<feature type="transmembrane region" description="Helical" evidence="2">
    <location>
        <begin position="342"/>
        <end position="361"/>
    </location>
</feature>
<evidence type="ECO:0000313" key="5">
    <source>
        <dbReference type="Proteomes" id="UP000198847"/>
    </source>
</evidence>
<keyword evidence="2" id="KW-1133">Transmembrane helix</keyword>
<dbReference type="EMBL" id="FODY01000033">
    <property type="protein sequence ID" value="SEP44784.1"/>
    <property type="molecule type" value="Genomic_DNA"/>
</dbReference>
<evidence type="ECO:0000256" key="2">
    <source>
        <dbReference type="SAM" id="Phobius"/>
    </source>
</evidence>
<feature type="signal peptide" evidence="3">
    <location>
        <begin position="1"/>
        <end position="24"/>
    </location>
</feature>
<feature type="chain" id="PRO_5039295983" evidence="3">
    <location>
        <begin position="25"/>
        <end position="391"/>
    </location>
</feature>
<evidence type="ECO:0000313" key="4">
    <source>
        <dbReference type="EMBL" id="SEP44784.1"/>
    </source>
</evidence>
<organism evidence="4 5">
    <name type="scientific">Propionispora vibrioides</name>
    <dbReference type="NCBI Taxonomy" id="112903"/>
    <lineage>
        <taxon>Bacteria</taxon>
        <taxon>Bacillati</taxon>
        <taxon>Bacillota</taxon>
        <taxon>Negativicutes</taxon>
        <taxon>Selenomonadales</taxon>
        <taxon>Sporomusaceae</taxon>
        <taxon>Propionispora</taxon>
    </lineage>
</organism>
<dbReference type="AlphaFoldDB" id="A0A1H8XXM2"/>
<dbReference type="Proteomes" id="UP000198847">
    <property type="component" value="Unassembled WGS sequence"/>
</dbReference>
<evidence type="ECO:0000256" key="3">
    <source>
        <dbReference type="SAM" id="SignalP"/>
    </source>
</evidence>
<dbReference type="InterPro" id="IPR010897">
    <property type="entry name" value="Spore_II_P"/>
</dbReference>
<dbReference type="Pfam" id="PF07454">
    <property type="entry name" value="SpoIIP"/>
    <property type="match status" value="1"/>
</dbReference>
<keyword evidence="5" id="KW-1185">Reference proteome</keyword>
<sequence>MGYYTFSILIVLLLFSFQPAAVFAGETELIDGYITVSDETGRLLFQTGLPLTAGDLFIDEQDICYEITGLDGYNAHARRSPLAWAPAVQEPAVPTQGTVSTAAPLIAVYHTHTDECYLPSDGTTTRKGQGSIMQVGESLVSRLNELGYQTLHDTTLHDPHDANAYHRSRRTFMKLLRNRPTALFDIHRDSAPASAYQLTIDGKDATRLLLVVGRQNQNRSTTEQFARQLKAAADRKYRGLVRGIFIAHGNYNQDLDPQAMLVEIGSQYNTRQAAEHSAALFADILPALFTPAAAEKAPESPAPSANTEVPAPAEPSSPAPAPPPEAGTPANRQAPFYDVAKLLLLLLIGLLGYAYISTGSWQEVRRKLYRFRTREFADLFRRRSRRNKRND</sequence>
<dbReference type="OrthoDB" id="1633470at2"/>
<keyword evidence="3" id="KW-0732">Signal</keyword>
<feature type="region of interest" description="Disordered" evidence="1">
    <location>
        <begin position="295"/>
        <end position="332"/>
    </location>
</feature>
<dbReference type="STRING" id="112903.SAMN04490178_13315"/>